<dbReference type="InterPro" id="IPR013598">
    <property type="entry name" value="Exportin-1/Importin-b-like"/>
</dbReference>
<evidence type="ECO:0000256" key="4">
    <source>
        <dbReference type="ARBA" id="ARBA00022927"/>
    </source>
</evidence>
<dbReference type="Pfam" id="PF03810">
    <property type="entry name" value="IBN_N"/>
    <property type="match status" value="1"/>
</dbReference>
<dbReference type="InterPro" id="IPR001494">
    <property type="entry name" value="Importin-beta_N"/>
</dbReference>
<evidence type="ECO:0000256" key="1">
    <source>
        <dbReference type="ARBA" id="ARBA00004123"/>
    </source>
</evidence>
<accession>A0ABR2KPY6</accession>
<comment type="subcellular location">
    <subcellularLocation>
        <location evidence="1">Nucleus</location>
    </subcellularLocation>
</comment>
<sequence>MDLDIPTLIRKSSHYNDQGKEGDEARQLINYFYSDPNSYIYASQILESAEAPLVLKIGVIGSLSELIKKRWGTISDQERENIRSYLLNLVFSLASNQSNDQNILNKADLTLVDLLIQEMPERFSTFFTDLINSAGTSEFFCYNNIQIIKYFCEQVLDNNGELLTYKQTVKLTSCIQNDAEAIYNFLENVLTSTTNSSVINIGLSTLKFFIRWIDPKKIISTKVFEALCNTFLPQPDYVVEILDLFYEIFGNPDLPKDFANITAPIFKMMVSSVNTFITSQQDFDYNNPKFSHFFRILPMTLTIFLDKFGIFVEIPENIESIQAALNWLLSLTRVEDLDVLNTCCNFWLLISRRCHRERNSQQASALTTIYAPILPLVRRCLIEKMQRPDDIIIDQDESGNVVRETRRNTQTLMIYSIMKECLVYLTVIDPDDTIAAIQNMIDYIIRNWQPEIYDRICWSVGAITRTLDFEKEKTFITRLLQVQLDMSRSTNNPNERAIIAAGIMHVCSQYPRFLQKFPTFLRTVVLKLFDFMHQDVEGVKEMAVASFKTIADGCKRQFLNVSQDSNQPFIVEIIQQYPSIVTNLSPELTIVFFDALSIVVSSNSTDAVKIPQLELLLEPLNEQWKDCMDNFNPGDFQIAKKIAFVLSCNAVVAYNMRLCYHNQFMTIFPQMMKAYSSLSQNANQQIQVNSWGQDANKVVLQAKASIIEVIKNFVNRTSNPSASLSPIIPDLVQTIFSDYGSSDSRTRTPEVLNLLQVLFMKMQDSIANYLNSILESFYMQTVEMIMADFEQNPTFRLPFYQLLKTLVDKYLPQLLAVPDGFKIVVQTIQWGYQHPTHEVCETSLDTVDILLKSVQNTTQEMYQDFLNAFYLGFVHDMFMILTDTIHKFAFDKNVDILSKLLQINTYHLNAQAITESIIELFPNREPEVIFSFIGELITKSNNKPMFKQDIKDFLVATRQFLPMDPDLNKEETQRVENENREYLQQNVLNNEGLEMY</sequence>
<dbReference type="InterPro" id="IPR041235">
    <property type="entry name" value="Exp1_repeat_2"/>
</dbReference>
<dbReference type="InterPro" id="IPR045065">
    <property type="entry name" value="XPO1/5"/>
</dbReference>
<dbReference type="InterPro" id="IPR011989">
    <property type="entry name" value="ARM-like"/>
</dbReference>
<dbReference type="Pfam" id="PF18784">
    <property type="entry name" value="CRM1_repeat_2"/>
    <property type="match status" value="1"/>
</dbReference>
<dbReference type="SMART" id="SM01102">
    <property type="entry name" value="CRM1_C"/>
    <property type="match status" value="1"/>
</dbReference>
<keyword evidence="8" id="KW-1185">Reference proteome</keyword>
<dbReference type="EMBL" id="JAPFFF010000003">
    <property type="protein sequence ID" value="KAK8893174.1"/>
    <property type="molecule type" value="Genomic_DNA"/>
</dbReference>
<dbReference type="PANTHER" id="PTHR11223">
    <property type="entry name" value="EXPORTIN 1/5"/>
    <property type="match status" value="1"/>
</dbReference>
<evidence type="ECO:0000313" key="8">
    <source>
        <dbReference type="Proteomes" id="UP001470230"/>
    </source>
</evidence>
<dbReference type="Pfam" id="PF08767">
    <property type="entry name" value="CRM1_C"/>
    <property type="match status" value="1"/>
</dbReference>
<dbReference type="Pfam" id="PF08389">
    <property type="entry name" value="Xpo1"/>
    <property type="match status" value="1"/>
</dbReference>
<dbReference type="SUPFAM" id="SSF48371">
    <property type="entry name" value="ARM repeat"/>
    <property type="match status" value="1"/>
</dbReference>
<dbReference type="InterPro" id="IPR014877">
    <property type="entry name" value="XPO1_C_dom"/>
</dbReference>
<evidence type="ECO:0000259" key="6">
    <source>
        <dbReference type="PROSITE" id="PS50166"/>
    </source>
</evidence>
<name>A0ABR2KPY6_9EUKA</name>
<comment type="similarity">
    <text evidence="2">Belongs to the exportin family.</text>
</comment>
<gene>
    <name evidence="7" type="ORF">M9Y10_021589</name>
</gene>
<proteinExistence type="inferred from homology"/>
<dbReference type="PROSITE" id="PS50166">
    <property type="entry name" value="IMPORTIN_B_NT"/>
    <property type="match status" value="1"/>
</dbReference>
<dbReference type="Proteomes" id="UP001470230">
    <property type="component" value="Unassembled WGS sequence"/>
</dbReference>
<evidence type="ECO:0000313" key="7">
    <source>
        <dbReference type="EMBL" id="KAK8893174.1"/>
    </source>
</evidence>
<dbReference type="PANTHER" id="PTHR11223:SF2">
    <property type="entry name" value="EXPORTIN-1"/>
    <property type="match status" value="1"/>
</dbReference>
<reference evidence="7 8" key="1">
    <citation type="submission" date="2024-04" db="EMBL/GenBank/DDBJ databases">
        <title>Tritrichomonas musculus Genome.</title>
        <authorList>
            <person name="Alves-Ferreira E."/>
            <person name="Grigg M."/>
            <person name="Lorenzi H."/>
            <person name="Galac M."/>
        </authorList>
    </citation>
    <scope>NUCLEOTIDE SEQUENCE [LARGE SCALE GENOMIC DNA]</scope>
    <source>
        <strain evidence="7 8">EAF2021</strain>
    </source>
</reference>
<evidence type="ECO:0000256" key="5">
    <source>
        <dbReference type="ARBA" id="ARBA00023242"/>
    </source>
</evidence>
<feature type="domain" description="Importin N-terminal" evidence="6">
    <location>
        <begin position="25"/>
        <end position="92"/>
    </location>
</feature>
<dbReference type="Gene3D" id="1.25.10.10">
    <property type="entry name" value="Leucine-rich Repeat Variant"/>
    <property type="match status" value="1"/>
</dbReference>
<comment type="caution">
    <text evidence="7">The sequence shown here is derived from an EMBL/GenBank/DDBJ whole genome shotgun (WGS) entry which is preliminary data.</text>
</comment>
<dbReference type="InterPro" id="IPR016024">
    <property type="entry name" value="ARM-type_fold"/>
</dbReference>
<keyword evidence="4" id="KW-0653">Protein transport</keyword>
<evidence type="ECO:0000256" key="2">
    <source>
        <dbReference type="ARBA" id="ARBA00009466"/>
    </source>
</evidence>
<keyword evidence="5" id="KW-0539">Nucleus</keyword>
<organism evidence="7 8">
    <name type="scientific">Tritrichomonas musculus</name>
    <dbReference type="NCBI Taxonomy" id="1915356"/>
    <lineage>
        <taxon>Eukaryota</taxon>
        <taxon>Metamonada</taxon>
        <taxon>Parabasalia</taxon>
        <taxon>Tritrichomonadida</taxon>
        <taxon>Tritrichomonadidae</taxon>
        <taxon>Tritrichomonas</taxon>
    </lineage>
</organism>
<keyword evidence="3" id="KW-0813">Transport</keyword>
<evidence type="ECO:0000256" key="3">
    <source>
        <dbReference type="ARBA" id="ARBA00022448"/>
    </source>
</evidence>
<protein>
    <recommendedName>
        <fullName evidence="6">Importin N-terminal domain-containing protein</fullName>
    </recommendedName>
</protein>